<dbReference type="AlphaFoldDB" id="A0AAE1AJR5"/>
<dbReference type="Proteomes" id="UP001283361">
    <property type="component" value="Unassembled WGS sequence"/>
</dbReference>
<name>A0AAE1AJR5_9GAST</name>
<keyword evidence="3" id="KW-1185">Reference proteome</keyword>
<organism evidence="2 3">
    <name type="scientific">Elysia crispata</name>
    <name type="common">lettuce slug</name>
    <dbReference type="NCBI Taxonomy" id="231223"/>
    <lineage>
        <taxon>Eukaryota</taxon>
        <taxon>Metazoa</taxon>
        <taxon>Spiralia</taxon>
        <taxon>Lophotrochozoa</taxon>
        <taxon>Mollusca</taxon>
        <taxon>Gastropoda</taxon>
        <taxon>Heterobranchia</taxon>
        <taxon>Euthyneura</taxon>
        <taxon>Panpulmonata</taxon>
        <taxon>Sacoglossa</taxon>
        <taxon>Placobranchoidea</taxon>
        <taxon>Plakobranchidae</taxon>
        <taxon>Elysia</taxon>
    </lineage>
</organism>
<protein>
    <submittedName>
        <fullName evidence="2">Uncharacterized protein</fullName>
    </submittedName>
</protein>
<evidence type="ECO:0000256" key="1">
    <source>
        <dbReference type="SAM" id="SignalP"/>
    </source>
</evidence>
<evidence type="ECO:0000313" key="2">
    <source>
        <dbReference type="EMBL" id="KAK3789114.1"/>
    </source>
</evidence>
<accession>A0AAE1AJR5</accession>
<keyword evidence="1" id="KW-0732">Signal</keyword>
<sequence length="202" mass="22072">MFSLQVIFLLSLFLDPVSCQGLLEGTKVVAKRSRDEAATQSSTENEAATQSSTKGLLEGTKVVAKLSRGDQGKAVFFKIYGCSRVFDDCQVQVPQNISLLNCGDFTEFVQCFITQCSKIKGKYAAKQTATPMVQFAKDEFHCVWYSMSFVVTLVQYAKDEFHCEIGADEVSNEGNSSSVARASAWGSLCALVVAFLAKFFSA</sequence>
<proteinExistence type="predicted"/>
<feature type="signal peptide" evidence="1">
    <location>
        <begin position="1"/>
        <end position="19"/>
    </location>
</feature>
<comment type="caution">
    <text evidence="2">The sequence shown here is derived from an EMBL/GenBank/DDBJ whole genome shotgun (WGS) entry which is preliminary data.</text>
</comment>
<evidence type="ECO:0000313" key="3">
    <source>
        <dbReference type="Proteomes" id="UP001283361"/>
    </source>
</evidence>
<feature type="chain" id="PRO_5041968646" evidence="1">
    <location>
        <begin position="20"/>
        <end position="202"/>
    </location>
</feature>
<gene>
    <name evidence="2" type="ORF">RRG08_056966</name>
</gene>
<dbReference type="EMBL" id="JAWDGP010001686">
    <property type="protein sequence ID" value="KAK3789114.1"/>
    <property type="molecule type" value="Genomic_DNA"/>
</dbReference>
<reference evidence="2" key="1">
    <citation type="journal article" date="2023" name="G3 (Bethesda)">
        <title>A reference genome for the long-term kleptoplast-retaining sea slug Elysia crispata morphotype clarki.</title>
        <authorList>
            <person name="Eastman K.E."/>
            <person name="Pendleton A.L."/>
            <person name="Shaikh M.A."/>
            <person name="Suttiyut T."/>
            <person name="Ogas R."/>
            <person name="Tomko P."/>
            <person name="Gavelis G."/>
            <person name="Widhalm J.R."/>
            <person name="Wisecaver J.H."/>
        </authorList>
    </citation>
    <scope>NUCLEOTIDE SEQUENCE</scope>
    <source>
        <strain evidence="2">ECLA1</strain>
    </source>
</reference>